<evidence type="ECO:0000313" key="2">
    <source>
        <dbReference type="EMBL" id="SFP81501.1"/>
    </source>
</evidence>
<organism evidence="2 3">
    <name type="scientific">Ruminobacter amylophilus</name>
    <dbReference type="NCBI Taxonomy" id="867"/>
    <lineage>
        <taxon>Bacteria</taxon>
        <taxon>Pseudomonadati</taxon>
        <taxon>Pseudomonadota</taxon>
        <taxon>Gammaproteobacteria</taxon>
        <taxon>Aeromonadales</taxon>
        <taxon>Succinivibrionaceae</taxon>
        <taxon>Ruminobacter</taxon>
    </lineage>
</organism>
<dbReference type="InterPro" id="IPR025463">
    <property type="entry name" value="DUF4314"/>
</dbReference>
<dbReference type="OrthoDB" id="7069211at2"/>
<protein>
    <recommendedName>
        <fullName evidence="1">DUF4314 domain-containing protein</fullName>
    </recommendedName>
</protein>
<proteinExistence type="predicted"/>
<feature type="domain" description="DUF4314" evidence="1">
    <location>
        <begin position="6"/>
        <end position="72"/>
    </location>
</feature>
<dbReference type="RefSeq" id="WP_093143954.1">
    <property type="nucleotide sequence ID" value="NZ_FOXF01000099.1"/>
</dbReference>
<dbReference type="Pfam" id="PF14192">
    <property type="entry name" value="DUF4314"/>
    <property type="match status" value="1"/>
</dbReference>
<name>A0A662ZNM1_9GAMM</name>
<accession>A0A662ZNM1</accession>
<dbReference type="AlphaFoldDB" id="A0A662ZNM1"/>
<evidence type="ECO:0000259" key="1">
    <source>
        <dbReference type="Pfam" id="PF14192"/>
    </source>
</evidence>
<dbReference type="EMBL" id="FOXF01000099">
    <property type="protein sequence ID" value="SFP81501.1"/>
    <property type="molecule type" value="Genomic_DNA"/>
</dbReference>
<evidence type="ECO:0000313" key="3">
    <source>
        <dbReference type="Proteomes" id="UP000243745"/>
    </source>
</evidence>
<reference evidence="2 3" key="1">
    <citation type="submission" date="2016-10" db="EMBL/GenBank/DDBJ databases">
        <authorList>
            <person name="Varghese N."/>
            <person name="Submissions S."/>
        </authorList>
    </citation>
    <scope>NUCLEOTIDE SEQUENCE [LARGE SCALE GENOMIC DNA]</scope>
    <source>
        <strain evidence="2 3">DSM 1361</strain>
    </source>
</reference>
<gene>
    <name evidence="2" type="ORF">SAMN02910344_02352</name>
</gene>
<keyword evidence="3" id="KW-1185">Reference proteome</keyword>
<sequence length="76" mass="8537">MKFPSREIVERLRREFPKGTVVEVVHMNDEHAPPPGTLGTVMHVDDIATIHVRWQNGSSLGLAFGEDVCRIVKNSK</sequence>
<dbReference type="Proteomes" id="UP000243745">
    <property type="component" value="Unassembled WGS sequence"/>
</dbReference>